<evidence type="ECO:0000259" key="2">
    <source>
        <dbReference type="Pfam" id="PF01498"/>
    </source>
</evidence>
<dbReference type="InterPro" id="IPR052338">
    <property type="entry name" value="Transposase_5"/>
</dbReference>
<dbReference type="InterPro" id="IPR038717">
    <property type="entry name" value="Tc1-like_DDE_dom"/>
</dbReference>
<dbReference type="InterPro" id="IPR002492">
    <property type="entry name" value="Transposase_Tc1-like"/>
</dbReference>
<sequence>HSKFIIQTAMNTRRHLTDEQRHLAMARLRVGGRQSDVARELGVSQSVISRLASRHRTTGRVHDRPRSGAPRVTDRNDDQYLRTYALRHRYATATQLQARLRDVRGTRVSRQTIRNRLHRFGLNARRPLQVTPLTPRHRRERLQWAQDHVTWTMQQWSTVLFRNDGRQRCWRRRGERYAEVNTVLRVCFGGGGATVWAGITSQRKTDWVIVHGSVTARSYLRDIIEPIIIPQFLQHTPNFLFMDDNASPHRGRIVTARLQEVGVPHMVWPSMSPDLNPIEHVWDQLKQRLDDRTPPPRDLAELRVALVEEWNALPQNNIMRP</sequence>
<dbReference type="SUPFAM" id="SSF46689">
    <property type="entry name" value="Homeodomain-like"/>
    <property type="match status" value="1"/>
</dbReference>
<proteinExistence type="predicted"/>
<dbReference type="PANTHER" id="PTHR23022:SF135">
    <property type="entry name" value="SI:DKEY-77F5.3"/>
    <property type="match status" value="1"/>
</dbReference>
<dbReference type="AlphaFoldDB" id="A0ABD0R7F8"/>
<reference evidence="4 5" key="1">
    <citation type="submission" date="2024-05" db="EMBL/GenBank/DDBJ databases">
        <title>Genome sequencing and assembly of Indian major carp, Cirrhinus mrigala (Hamilton, 1822).</title>
        <authorList>
            <person name="Mohindra V."/>
            <person name="Chowdhury L.M."/>
            <person name="Lal K."/>
            <person name="Jena J.K."/>
        </authorList>
    </citation>
    <scope>NUCLEOTIDE SEQUENCE [LARGE SCALE GENOMIC DNA]</scope>
    <source>
        <strain evidence="4">CM1030</strain>
        <tissue evidence="4">Blood</tissue>
    </source>
</reference>
<dbReference type="NCBIfam" id="NF033545">
    <property type="entry name" value="transpos_IS630"/>
    <property type="match status" value="1"/>
</dbReference>
<gene>
    <name evidence="4" type="ORF">M9458_012756</name>
</gene>
<protein>
    <recommendedName>
        <fullName evidence="6">Transposase</fullName>
    </recommendedName>
</protein>
<feature type="compositionally biased region" description="Basic and acidic residues" evidence="1">
    <location>
        <begin position="60"/>
        <end position="76"/>
    </location>
</feature>
<evidence type="ECO:0000259" key="3">
    <source>
        <dbReference type="Pfam" id="PF13358"/>
    </source>
</evidence>
<evidence type="ECO:0000313" key="5">
    <source>
        <dbReference type="Proteomes" id="UP001529510"/>
    </source>
</evidence>
<name>A0ABD0R7F8_CIRMR</name>
<accession>A0ABD0R7F8</accession>
<dbReference type="EMBL" id="JAMKFB020000005">
    <property type="protein sequence ID" value="KAL0194460.1"/>
    <property type="molecule type" value="Genomic_DNA"/>
</dbReference>
<feature type="non-terminal residue" evidence="4">
    <location>
        <position position="321"/>
    </location>
</feature>
<dbReference type="Gene3D" id="3.30.420.10">
    <property type="entry name" value="Ribonuclease H-like superfamily/Ribonuclease H"/>
    <property type="match status" value="1"/>
</dbReference>
<feature type="non-terminal residue" evidence="4">
    <location>
        <position position="1"/>
    </location>
</feature>
<dbReference type="InterPro" id="IPR009057">
    <property type="entry name" value="Homeodomain-like_sf"/>
</dbReference>
<evidence type="ECO:0000256" key="1">
    <source>
        <dbReference type="SAM" id="MobiDB-lite"/>
    </source>
</evidence>
<comment type="caution">
    <text evidence="4">The sequence shown here is derived from an EMBL/GenBank/DDBJ whole genome shotgun (WGS) entry which is preliminary data.</text>
</comment>
<evidence type="ECO:0008006" key="6">
    <source>
        <dbReference type="Google" id="ProtNLM"/>
    </source>
</evidence>
<feature type="domain" description="Tc1-like transposase DDE" evidence="3">
    <location>
        <begin position="166"/>
        <end position="292"/>
    </location>
</feature>
<dbReference type="Pfam" id="PF13358">
    <property type="entry name" value="DDE_3"/>
    <property type="match status" value="1"/>
</dbReference>
<dbReference type="InterPro" id="IPR036397">
    <property type="entry name" value="RNaseH_sf"/>
</dbReference>
<feature type="region of interest" description="Disordered" evidence="1">
    <location>
        <begin position="52"/>
        <end position="76"/>
    </location>
</feature>
<keyword evidence="5" id="KW-1185">Reference proteome</keyword>
<dbReference type="InterPro" id="IPR047655">
    <property type="entry name" value="Transpos_IS630-like"/>
</dbReference>
<dbReference type="Proteomes" id="UP001529510">
    <property type="component" value="Unassembled WGS sequence"/>
</dbReference>
<dbReference type="Pfam" id="PF01498">
    <property type="entry name" value="HTH_Tnp_Tc3_2"/>
    <property type="match status" value="1"/>
</dbReference>
<evidence type="ECO:0000313" key="4">
    <source>
        <dbReference type="EMBL" id="KAL0194460.1"/>
    </source>
</evidence>
<feature type="domain" description="Transposase Tc1-like" evidence="2">
    <location>
        <begin position="80"/>
        <end position="149"/>
    </location>
</feature>
<dbReference type="PANTHER" id="PTHR23022">
    <property type="entry name" value="TRANSPOSABLE ELEMENT-RELATED"/>
    <property type="match status" value="1"/>
</dbReference>
<organism evidence="4 5">
    <name type="scientific">Cirrhinus mrigala</name>
    <name type="common">Mrigala</name>
    <dbReference type="NCBI Taxonomy" id="683832"/>
    <lineage>
        <taxon>Eukaryota</taxon>
        <taxon>Metazoa</taxon>
        <taxon>Chordata</taxon>
        <taxon>Craniata</taxon>
        <taxon>Vertebrata</taxon>
        <taxon>Euteleostomi</taxon>
        <taxon>Actinopterygii</taxon>
        <taxon>Neopterygii</taxon>
        <taxon>Teleostei</taxon>
        <taxon>Ostariophysi</taxon>
        <taxon>Cypriniformes</taxon>
        <taxon>Cyprinidae</taxon>
        <taxon>Labeoninae</taxon>
        <taxon>Labeonini</taxon>
        <taxon>Cirrhinus</taxon>
    </lineage>
</organism>